<dbReference type="Proteomes" id="UP001583186">
    <property type="component" value="Unassembled WGS sequence"/>
</dbReference>
<evidence type="ECO:0000256" key="2">
    <source>
        <dbReference type="SAM" id="Phobius"/>
    </source>
</evidence>
<reference evidence="3 4" key="1">
    <citation type="journal article" date="2024" name="IMA Fungus">
        <title>IMA Genome - F19 : A genome assembly and annotation guide to empower mycologists, including annotated draft genome sequences of Ceratocystis pirilliformis, Diaporthe australafricana, Fusarium ophioides, Paecilomyces lecythidis, and Sporothrix stenoceras.</title>
        <authorList>
            <person name="Aylward J."/>
            <person name="Wilson A.M."/>
            <person name="Visagie C.M."/>
            <person name="Spraker J."/>
            <person name="Barnes I."/>
            <person name="Buitendag C."/>
            <person name="Ceriani C."/>
            <person name="Del Mar Angel L."/>
            <person name="du Plessis D."/>
            <person name="Fuchs T."/>
            <person name="Gasser K."/>
            <person name="Kramer D."/>
            <person name="Li W."/>
            <person name="Munsamy K."/>
            <person name="Piso A."/>
            <person name="Price J.L."/>
            <person name="Sonnekus B."/>
            <person name="Thomas C."/>
            <person name="van der Nest A."/>
            <person name="van Dijk A."/>
            <person name="van Heerden A."/>
            <person name="van Vuuren N."/>
            <person name="Yilmaz N."/>
            <person name="Duong T.A."/>
            <person name="van der Merwe N.A."/>
            <person name="Wingfield M.J."/>
            <person name="Wingfield B.D."/>
        </authorList>
    </citation>
    <scope>NUCLEOTIDE SEQUENCE [LARGE SCALE GENOMIC DNA]</scope>
    <source>
        <strain evidence="3 4">CMW 5346</strain>
    </source>
</reference>
<organism evidence="3 4">
    <name type="scientific">Sporothrix stenoceras</name>
    <dbReference type="NCBI Taxonomy" id="5173"/>
    <lineage>
        <taxon>Eukaryota</taxon>
        <taxon>Fungi</taxon>
        <taxon>Dikarya</taxon>
        <taxon>Ascomycota</taxon>
        <taxon>Pezizomycotina</taxon>
        <taxon>Sordariomycetes</taxon>
        <taxon>Sordariomycetidae</taxon>
        <taxon>Ophiostomatales</taxon>
        <taxon>Ophiostomataceae</taxon>
        <taxon>Sporothrix</taxon>
    </lineage>
</organism>
<evidence type="ECO:0000256" key="1">
    <source>
        <dbReference type="SAM" id="MobiDB-lite"/>
    </source>
</evidence>
<evidence type="ECO:0000313" key="4">
    <source>
        <dbReference type="Proteomes" id="UP001583186"/>
    </source>
</evidence>
<gene>
    <name evidence="3" type="ORF">Sste5346_008493</name>
</gene>
<protein>
    <recommendedName>
        <fullName evidence="5">ER-bound oxygenase mpaB/mpaB'/Rubber oxygenase catalytic domain-containing protein</fullName>
    </recommendedName>
</protein>
<feature type="compositionally biased region" description="Basic and acidic residues" evidence="1">
    <location>
        <begin position="449"/>
        <end position="458"/>
    </location>
</feature>
<evidence type="ECO:0008006" key="5">
    <source>
        <dbReference type="Google" id="ProtNLM"/>
    </source>
</evidence>
<keyword evidence="2" id="KW-0472">Membrane</keyword>
<keyword evidence="2" id="KW-0812">Transmembrane</keyword>
<keyword evidence="2" id="KW-1133">Transmembrane helix</keyword>
<evidence type="ECO:0000313" key="3">
    <source>
        <dbReference type="EMBL" id="KAL1890057.1"/>
    </source>
</evidence>
<keyword evidence="4" id="KW-1185">Reference proteome</keyword>
<dbReference type="PANTHER" id="PTHR36124:SF1">
    <property type="entry name" value="ER-BOUND OXYGENASE MPAB_MPAB'_RUBBER OXYGENASE CATALYTIC DOMAIN-CONTAINING PROTEIN"/>
    <property type="match status" value="1"/>
</dbReference>
<accession>A0ABR3YPP1</accession>
<dbReference type="PANTHER" id="PTHR36124">
    <property type="match status" value="1"/>
</dbReference>
<proteinExistence type="predicted"/>
<comment type="caution">
    <text evidence="3">The sequence shown here is derived from an EMBL/GenBank/DDBJ whole genome shotgun (WGS) entry which is preliminary data.</text>
</comment>
<dbReference type="InterPro" id="IPR046366">
    <property type="entry name" value="MPAB"/>
</dbReference>
<dbReference type="EMBL" id="JAWCUI010000066">
    <property type="protein sequence ID" value="KAL1890057.1"/>
    <property type="molecule type" value="Genomic_DNA"/>
</dbReference>
<feature type="transmembrane region" description="Helical" evidence="2">
    <location>
        <begin position="39"/>
        <end position="58"/>
    </location>
</feature>
<sequence>MGDTYNHTAGGTAGHTATTGILHPHIMALVSAVALHPRLAVAITLFAVYVAVCHLLRYRRMRAMHRQHDHTYPDRDSYAKMTSDDAQAILATIQQREFPFMYTLAIEFGIFKTYGIPTISRVVGATRAVTDPLPAAKRAADTLVIMSEFSVNPPTSTRALQAIARMNWMHSKYMAAGQIRNADLLYTLSACITEPIRFIERYEWRPLSELERCALGVFWMGLGDAMGIDYGPTAEKGLGVEGLAGGKDRSWRDGLEFVDAISAWALEYERNVMRPFPANIPPARRLTSMLLQLVPTSFQPFCVEAMTVLMNDRMREAFAYADPGLAACLVTYGGLAMRRFVLRHLALPRFGVYRVASENADPVTGRVKLNEYITHPWYNAPTVWNRWGPMAILMRLAGGALPGDTRVDGEDVRLKGRESEVKGGSTYLPEGFLVSDLGPFNFMGQGKDETESEMERLRTTRSGGCPFG</sequence>
<feature type="region of interest" description="Disordered" evidence="1">
    <location>
        <begin position="449"/>
        <end position="468"/>
    </location>
</feature>
<name>A0ABR3YPP1_9PEZI</name>